<evidence type="ECO:0000313" key="1">
    <source>
        <dbReference type="EMBL" id="KXF77104.1"/>
    </source>
</evidence>
<dbReference type="GO" id="GO:0006974">
    <property type="term" value="P:DNA damage response"/>
    <property type="evidence" value="ECO:0007669"/>
    <property type="project" value="TreeGrafter"/>
</dbReference>
<dbReference type="Pfam" id="PF04393">
    <property type="entry name" value="DUF535"/>
    <property type="match status" value="1"/>
</dbReference>
<dbReference type="STRING" id="1494590.ATN84_13010"/>
<comment type="caution">
    <text evidence="1">The sequence shown here is derived from an EMBL/GenBank/DDBJ whole genome shotgun (WGS) entry which is preliminary data.</text>
</comment>
<keyword evidence="2" id="KW-1185">Reference proteome</keyword>
<protein>
    <submittedName>
        <fullName evidence="1">VirK protein</fullName>
    </submittedName>
</protein>
<organism evidence="1 2">
    <name type="scientific">Paramesorhizobium deserti</name>
    <dbReference type="NCBI Taxonomy" id="1494590"/>
    <lineage>
        <taxon>Bacteria</taxon>
        <taxon>Pseudomonadati</taxon>
        <taxon>Pseudomonadota</taxon>
        <taxon>Alphaproteobacteria</taxon>
        <taxon>Hyphomicrobiales</taxon>
        <taxon>Phyllobacteriaceae</taxon>
        <taxon>Paramesorhizobium</taxon>
    </lineage>
</organism>
<dbReference type="PANTHER" id="PTHR38785:SF1">
    <property type="entry name" value="HOMOLOG OF VIRK"/>
    <property type="match status" value="1"/>
</dbReference>
<dbReference type="InterPro" id="IPR007488">
    <property type="entry name" value="DUF535"/>
</dbReference>
<proteinExistence type="predicted"/>
<gene>
    <name evidence="1" type="ORF">ATN84_13010</name>
</gene>
<dbReference type="OrthoDB" id="8417515at2"/>
<sequence>MYRQATGLALRLTVRRAAAFWLRTAFSPWLTMRWMRFLAAFTDRHVQAPPHDDLLRKSLATFLVHRMSRHRRLKLLMQHFEIAGEILCPNALQTLWQGGHVDIGTVSGRDADYRLELCLSDHCGSRHEGAYSLRLKRCDDGMSLCTASFIFVRCPGNSYSIVIGGMQGPASSEAKRAMIAATRCLGGLRPKDAALLVLKGLMARSATPYLIAVSNARHAINQRAARRRRMMLADLDAYWIERGGVHFPQFGFRLPVDPIIGDGGGSRRDISKIAFWKAGVKLLRR</sequence>
<name>A0A135HVB1_9HYPH</name>
<dbReference type="Proteomes" id="UP000070107">
    <property type="component" value="Unassembled WGS sequence"/>
</dbReference>
<reference evidence="1 2" key="1">
    <citation type="submission" date="2015-11" db="EMBL/GenBank/DDBJ databases">
        <title>Draft genome sequence of Paramesorhizobium deserti A-3-E, a strain highly resistant to diverse beta-lactam antibiotics.</title>
        <authorList>
            <person name="Lv R."/>
            <person name="Yang X."/>
            <person name="Fang N."/>
            <person name="Guo J."/>
            <person name="Luo X."/>
            <person name="Peng F."/>
            <person name="Yang R."/>
            <person name="Cui Y."/>
            <person name="Fang C."/>
            <person name="Song Y."/>
        </authorList>
    </citation>
    <scope>NUCLEOTIDE SEQUENCE [LARGE SCALE GENOMIC DNA]</scope>
    <source>
        <strain evidence="1 2">A-3-E</strain>
    </source>
</reference>
<evidence type="ECO:0000313" key="2">
    <source>
        <dbReference type="Proteomes" id="UP000070107"/>
    </source>
</evidence>
<dbReference type="EMBL" id="LNTU01000023">
    <property type="protein sequence ID" value="KXF77104.1"/>
    <property type="molecule type" value="Genomic_DNA"/>
</dbReference>
<accession>A0A135HVB1</accession>
<dbReference type="AlphaFoldDB" id="A0A135HVB1"/>
<dbReference type="PANTHER" id="PTHR38785">
    <property type="entry name" value="HOMOLOG OF VIRK"/>
    <property type="match status" value="1"/>
</dbReference>